<dbReference type="Gene3D" id="3.90.70.10">
    <property type="entry name" value="Cysteine proteinases"/>
    <property type="match status" value="1"/>
</dbReference>
<evidence type="ECO:0000313" key="15">
    <source>
        <dbReference type="EMBL" id="TGE22490.1"/>
    </source>
</evidence>
<dbReference type="PROSITE" id="PS50893">
    <property type="entry name" value="ABC_TRANSPORTER_2"/>
    <property type="match status" value="1"/>
</dbReference>
<proteinExistence type="predicted"/>
<dbReference type="InterPro" id="IPR017871">
    <property type="entry name" value="ABC_transporter-like_CS"/>
</dbReference>
<dbReference type="GO" id="GO:0016887">
    <property type="term" value="F:ATP hydrolysis activity"/>
    <property type="evidence" value="ECO:0007669"/>
    <property type="project" value="InterPro"/>
</dbReference>
<keyword evidence="3" id="KW-1003">Cell membrane</keyword>
<keyword evidence="10" id="KW-0080">Bacteriocin transport</keyword>
<dbReference type="Pfam" id="PF00005">
    <property type="entry name" value="ABC_tran"/>
    <property type="match status" value="1"/>
</dbReference>
<keyword evidence="4 11" id="KW-0812">Transmembrane</keyword>
<dbReference type="FunFam" id="3.40.50.300:FF:000299">
    <property type="entry name" value="ABC transporter ATP-binding protein/permease"/>
    <property type="match status" value="1"/>
</dbReference>
<evidence type="ECO:0000256" key="7">
    <source>
        <dbReference type="ARBA" id="ARBA00022927"/>
    </source>
</evidence>
<evidence type="ECO:0000256" key="9">
    <source>
        <dbReference type="ARBA" id="ARBA00023136"/>
    </source>
</evidence>
<evidence type="ECO:0000313" key="16">
    <source>
        <dbReference type="Proteomes" id="UP000297549"/>
    </source>
</evidence>
<comment type="subcellular location">
    <subcellularLocation>
        <location evidence="1">Cell membrane</location>
        <topology evidence="1">Multi-pass membrane protein</topology>
    </subcellularLocation>
</comment>
<dbReference type="InterPro" id="IPR027417">
    <property type="entry name" value="P-loop_NTPase"/>
</dbReference>
<evidence type="ECO:0000256" key="10">
    <source>
        <dbReference type="ARBA" id="ARBA00043264"/>
    </source>
</evidence>
<keyword evidence="2" id="KW-0813">Transport</keyword>
<dbReference type="Pfam" id="PF03412">
    <property type="entry name" value="Peptidase_C39"/>
    <property type="match status" value="1"/>
</dbReference>
<dbReference type="SMART" id="SM00382">
    <property type="entry name" value="AAA"/>
    <property type="match status" value="1"/>
</dbReference>
<dbReference type="EMBL" id="SRLC01000002">
    <property type="protein sequence ID" value="TGE22490.1"/>
    <property type="molecule type" value="Genomic_DNA"/>
</dbReference>
<dbReference type="InterPro" id="IPR036640">
    <property type="entry name" value="ABC1_TM_sf"/>
</dbReference>
<feature type="domain" description="ABC transporter" evidence="12">
    <location>
        <begin position="491"/>
        <end position="729"/>
    </location>
</feature>
<feature type="transmembrane region" description="Helical" evidence="11">
    <location>
        <begin position="174"/>
        <end position="192"/>
    </location>
</feature>
<evidence type="ECO:0000259" key="13">
    <source>
        <dbReference type="PROSITE" id="PS50929"/>
    </source>
</evidence>
<evidence type="ECO:0000256" key="1">
    <source>
        <dbReference type="ARBA" id="ARBA00004651"/>
    </source>
</evidence>
<keyword evidence="6" id="KW-0067">ATP-binding</keyword>
<sequence length="735" mass="83516">MIRKSFPFYKQFDREDCGPTCLRMIAKFYGKAYSPEFLKEKASITREGVSLAGISEAAEAIGMHTLAVKIPYATLEEDIPLPCVAYWKQRHFIVVHKIKNNKVYVADPAHGLITYTREEFSRGWLGVKNAQPDQEGLILAMEPTPEFYELDSVDEINRQGFKFLWPYFKSYSHVWGQLIMGLIVASFLQLALPFLTQATVDIGINYQNIRFIYLILIAQLILIISQASVQIIRDWLLLHITSRININMLSDFLIKLMRLPISFFDSKHTGDILQRAQDQRRIQNFLTSATLNVLFSVINILIFGFVLSYYSFTIFLVFLCGSVLYVAWTLVFMKRRAELDFRYFDESSGNQSSLIQLVNGMQEIKMNGSERRRRWEWEQIQVRLFKISIKGLSLAQWQTNGSLLINEIKNIIISFIAAKAVIDGQLTLGMMLSVQYIIGQLNLPISNFVTFIRGAQDAYISLERLAEIHNQADEETVSEELVRVLPSDRTIHIENMSFQYGEKSSPFVLKNITMQIPKGKVTAIVGPSGSGKTTLLKLLLKSYEPTSGSVRIGYTQLSQISPRFWRRQCGVVMQDGYIFSDSIARNISESDVEGVVNKAKLLEAVRIANIEDFIERAPTGYNTRLGASGTNISGGQKQRILIARSVYKNPDYLLFDEATSSLDANNEKIIMENLEQFYKDKTVVIVAHRLSTVKNADQIVVLDAGEIVEIGNHDSLVSKKGFYYTLVKNQLELGN</sequence>
<feature type="transmembrane region" description="Helical" evidence="11">
    <location>
        <begin position="312"/>
        <end position="333"/>
    </location>
</feature>
<dbReference type="PROSITE" id="PS00211">
    <property type="entry name" value="ABC_TRANSPORTER_1"/>
    <property type="match status" value="1"/>
</dbReference>
<dbReference type="GO" id="GO:0034040">
    <property type="term" value="F:ATPase-coupled lipid transmembrane transporter activity"/>
    <property type="evidence" value="ECO:0007669"/>
    <property type="project" value="TreeGrafter"/>
</dbReference>
<feature type="domain" description="Peptidase C39" evidence="14">
    <location>
        <begin position="11"/>
        <end position="131"/>
    </location>
</feature>
<dbReference type="InterPro" id="IPR005074">
    <property type="entry name" value="Peptidase_C39"/>
</dbReference>
<accession>A0A4Z0PXI1</accession>
<dbReference type="PANTHER" id="PTHR24221:SF654">
    <property type="entry name" value="ATP-BINDING CASSETTE SUB-FAMILY B MEMBER 6"/>
    <property type="match status" value="1"/>
</dbReference>
<dbReference type="CDD" id="cd02418">
    <property type="entry name" value="Peptidase_C39B"/>
    <property type="match status" value="1"/>
</dbReference>
<dbReference type="Gene3D" id="3.40.50.300">
    <property type="entry name" value="P-loop containing nucleotide triphosphate hydrolases"/>
    <property type="match status" value="1"/>
</dbReference>
<evidence type="ECO:0000256" key="6">
    <source>
        <dbReference type="ARBA" id="ARBA00022840"/>
    </source>
</evidence>
<keyword evidence="8 11" id="KW-1133">Transmembrane helix</keyword>
<dbReference type="InterPro" id="IPR003593">
    <property type="entry name" value="AAA+_ATPase"/>
</dbReference>
<organism evidence="15 16">
    <name type="scientific">Hymenobacter aquaticus</name>
    <dbReference type="NCBI Taxonomy" id="1867101"/>
    <lineage>
        <taxon>Bacteria</taxon>
        <taxon>Pseudomonadati</taxon>
        <taxon>Bacteroidota</taxon>
        <taxon>Cytophagia</taxon>
        <taxon>Cytophagales</taxon>
        <taxon>Hymenobacteraceae</taxon>
        <taxon>Hymenobacter</taxon>
    </lineage>
</organism>
<dbReference type="InterPro" id="IPR003439">
    <property type="entry name" value="ABC_transporter-like_ATP-bd"/>
</dbReference>
<evidence type="ECO:0000256" key="2">
    <source>
        <dbReference type="ARBA" id="ARBA00022448"/>
    </source>
</evidence>
<dbReference type="GO" id="GO:0006508">
    <property type="term" value="P:proteolysis"/>
    <property type="evidence" value="ECO:0007669"/>
    <property type="project" value="InterPro"/>
</dbReference>
<dbReference type="CDD" id="cd18571">
    <property type="entry name" value="ABC_6TM_peptidase_like"/>
    <property type="match status" value="1"/>
</dbReference>
<feature type="transmembrane region" description="Helical" evidence="11">
    <location>
        <begin position="285"/>
        <end position="306"/>
    </location>
</feature>
<evidence type="ECO:0000256" key="11">
    <source>
        <dbReference type="SAM" id="Phobius"/>
    </source>
</evidence>
<evidence type="ECO:0000256" key="8">
    <source>
        <dbReference type="ARBA" id="ARBA00022989"/>
    </source>
</evidence>
<dbReference type="PANTHER" id="PTHR24221">
    <property type="entry name" value="ATP-BINDING CASSETTE SUB-FAMILY B"/>
    <property type="match status" value="1"/>
</dbReference>
<dbReference type="PROSITE" id="PS50990">
    <property type="entry name" value="PEPTIDASE_C39"/>
    <property type="match status" value="1"/>
</dbReference>
<dbReference type="OrthoDB" id="1522160at2"/>
<comment type="caution">
    <text evidence="15">The sequence shown here is derived from an EMBL/GenBank/DDBJ whole genome shotgun (WGS) entry which is preliminary data.</text>
</comment>
<keyword evidence="16" id="KW-1185">Reference proteome</keyword>
<dbReference type="Gene3D" id="1.20.1560.10">
    <property type="entry name" value="ABC transporter type 1, transmembrane domain"/>
    <property type="match status" value="1"/>
</dbReference>
<keyword evidence="5" id="KW-0547">Nucleotide-binding</keyword>
<evidence type="ECO:0000259" key="12">
    <source>
        <dbReference type="PROSITE" id="PS50893"/>
    </source>
</evidence>
<protein>
    <submittedName>
        <fullName evidence="15">Peptidase domain-containing ABC transporter</fullName>
    </submittedName>
</protein>
<name>A0A4Z0PXI1_9BACT</name>
<dbReference type="GO" id="GO:0005886">
    <property type="term" value="C:plasma membrane"/>
    <property type="evidence" value="ECO:0007669"/>
    <property type="project" value="UniProtKB-SubCell"/>
</dbReference>
<dbReference type="InterPro" id="IPR011527">
    <property type="entry name" value="ABC1_TM_dom"/>
</dbReference>
<dbReference type="GO" id="GO:0005524">
    <property type="term" value="F:ATP binding"/>
    <property type="evidence" value="ECO:0007669"/>
    <property type="project" value="UniProtKB-KW"/>
</dbReference>
<dbReference type="SUPFAM" id="SSF52540">
    <property type="entry name" value="P-loop containing nucleoside triphosphate hydrolases"/>
    <property type="match status" value="1"/>
</dbReference>
<evidence type="ECO:0000256" key="3">
    <source>
        <dbReference type="ARBA" id="ARBA00022475"/>
    </source>
</evidence>
<feature type="domain" description="ABC transmembrane type-1" evidence="13">
    <location>
        <begin position="178"/>
        <end position="457"/>
    </location>
</feature>
<keyword evidence="7" id="KW-0653">Protein transport</keyword>
<gene>
    <name evidence="15" type="ORF">E5K00_14330</name>
</gene>
<dbReference type="AlphaFoldDB" id="A0A4Z0PXI1"/>
<evidence type="ECO:0000256" key="4">
    <source>
        <dbReference type="ARBA" id="ARBA00022692"/>
    </source>
</evidence>
<dbReference type="Pfam" id="PF00664">
    <property type="entry name" value="ABC_membrane"/>
    <property type="match status" value="1"/>
</dbReference>
<dbReference type="InterPro" id="IPR039421">
    <property type="entry name" value="Type_1_exporter"/>
</dbReference>
<dbReference type="Proteomes" id="UP000297549">
    <property type="component" value="Unassembled WGS sequence"/>
</dbReference>
<reference evidence="15 16" key="1">
    <citation type="submission" date="2019-04" db="EMBL/GenBank/DDBJ databases">
        <authorList>
            <person name="Feng G."/>
            <person name="Zhang J."/>
            <person name="Zhu H."/>
        </authorList>
    </citation>
    <scope>NUCLEOTIDE SEQUENCE [LARGE SCALE GENOMIC DNA]</scope>
    <source>
        <strain evidence="15 16">JCM 31653</strain>
    </source>
</reference>
<evidence type="ECO:0000259" key="14">
    <source>
        <dbReference type="PROSITE" id="PS50990"/>
    </source>
</evidence>
<dbReference type="GO" id="GO:0043213">
    <property type="term" value="P:bacteriocin transport"/>
    <property type="evidence" value="ECO:0007669"/>
    <property type="project" value="UniProtKB-KW"/>
</dbReference>
<dbReference type="GO" id="GO:0008233">
    <property type="term" value="F:peptidase activity"/>
    <property type="evidence" value="ECO:0007669"/>
    <property type="project" value="InterPro"/>
</dbReference>
<keyword evidence="9 11" id="KW-0472">Membrane</keyword>
<dbReference type="PROSITE" id="PS50929">
    <property type="entry name" value="ABC_TM1F"/>
    <property type="match status" value="1"/>
</dbReference>
<evidence type="ECO:0000256" key="5">
    <source>
        <dbReference type="ARBA" id="ARBA00022741"/>
    </source>
</evidence>
<dbReference type="GO" id="GO:0140359">
    <property type="term" value="F:ABC-type transporter activity"/>
    <property type="evidence" value="ECO:0007669"/>
    <property type="project" value="InterPro"/>
</dbReference>
<feature type="transmembrane region" description="Helical" evidence="11">
    <location>
        <begin position="212"/>
        <end position="232"/>
    </location>
</feature>
<dbReference type="GO" id="GO:0015031">
    <property type="term" value="P:protein transport"/>
    <property type="evidence" value="ECO:0007669"/>
    <property type="project" value="UniProtKB-KW"/>
</dbReference>
<dbReference type="SUPFAM" id="SSF90123">
    <property type="entry name" value="ABC transporter transmembrane region"/>
    <property type="match status" value="1"/>
</dbReference>